<organism evidence="1 2">
    <name type="scientific">Mucilaginibacter lappiensis</name>
    <dbReference type="NCBI Taxonomy" id="354630"/>
    <lineage>
        <taxon>Bacteria</taxon>
        <taxon>Pseudomonadati</taxon>
        <taxon>Bacteroidota</taxon>
        <taxon>Sphingobacteriia</taxon>
        <taxon>Sphingobacteriales</taxon>
        <taxon>Sphingobacteriaceae</taxon>
        <taxon>Mucilaginibacter</taxon>
    </lineage>
</organism>
<evidence type="ECO:0000313" key="1">
    <source>
        <dbReference type="EMBL" id="MBB6131170.1"/>
    </source>
</evidence>
<reference evidence="1 2" key="1">
    <citation type="submission" date="2020-08" db="EMBL/GenBank/DDBJ databases">
        <title>Genomic Encyclopedia of Type Strains, Phase IV (KMG-V): Genome sequencing to study the core and pangenomes of soil and plant-associated prokaryotes.</title>
        <authorList>
            <person name="Whitman W."/>
        </authorList>
    </citation>
    <scope>NUCLEOTIDE SEQUENCE [LARGE SCALE GENOMIC DNA]</scope>
    <source>
        <strain evidence="1 2">MP601</strain>
    </source>
</reference>
<comment type="caution">
    <text evidence="1">The sequence shown here is derived from an EMBL/GenBank/DDBJ whole genome shotgun (WGS) entry which is preliminary data.</text>
</comment>
<accession>A0A841JJM2</accession>
<dbReference type="AlphaFoldDB" id="A0A841JJM2"/>
<gene>
    <name evidence="1" type="ORF">HDF22_005321</name>
</gene>
<proteinExistence type="predicted"/>
<name>A0A841JJM2_9SPHI</name>
<dbReference type="Proteomes" id="UP000548326">
    <property type="component" value="Unassembled WGS sequence"/>
</dbReference>
<protein>
    <submittedName>
        <fullName evidence="1">Uncharacterized protein</fullName>
    </submittedName>
</protein>
<dbReference type="EMBL" id="JACHCA010000020">
    <property type="protein sequence ID" value="MBB6131170.1"/>
    <property type="molecule type" value="Genomic_DNA"/>
</dbReference>
<sequence length="46" mass="5553">MPLLSNSILLSINYPYLYNKKTIYSFRELWLVNTKQLIVDEIYRKG</sequence>
<evidence type="ECO:0000313" key="2">
    <source>
        <dbReference type="Proteomes" id="UP000548326"/>
    </source>
</evidence>